<dbReference type="EMBL" id="DS231616">
    <property type="protein sequence ID" value="EDU45188.1"/>
    <property type="molecule type" value="Genomic_DNA"/>
</dbReference>
<keyword evidence="1" id="KW-1133">Transmembrane helix</keyword>
<feature type="transmembrane region" description="Helical" evidence="1">
    <location>
        <begin position="63"/>
        <end position="86"/>
    </location>
</feature>
<reference evidence="3" key="1">
    <citation type="journal article" date="2013" name="G3 (Bethesda)">
        <title>Comparative genomics of a plant-pathogenic fungus, Pyrenophora tritici-repentis, reveals transduplication and the impact of repeat elements on pathogenicity and population divergence.</title>
        <authorList>
            <person name="Manning V.A."/>
            <person name="Pandelova I."/>
            <person name="Dhillon B."/>
            <person name="Wilhelm L.J."/>
            <person name="Goodwin S.B."/>
            <person name="Berlin A.M."/>
            <person name="Figueroa M."/>
            <person name="Freitag M."/>
            <person name="Hane J.K."/>
            <person name="Henrissat B."/>
            <person name="Holman W.H."/>
            <person name="Kodira C.D."/>
            <person name="Martin J."/>
            <person name="Oliver R.P."/>
            <person name="Robbertse B."/>
            <person name="Schackwitz W."/>
            <person name="Schwartz D.C."/>
            <person name="Spatafora J.W."/>
            <person name="Turgeon B.G."/>
            <person name="Yandava C."/>
            <person name="Young S."/>
            <person name="Zhou S."/>
            <person name="Zeng Q."/>
            <person name="Grigoriev I.V."/>
            <person name="Ma L.-J."/>
            <person name="Ciuffetti L.M."/>
        </authorList>
    </citation>
    <scope>NUCLEOTIDE SEQUENCE [LARGE SCALE GENOMIC DNA]</scope>
    <source>
        <strain evidence="3">Pt-1C-BFP</strain>
    </source>
</reference>
<evidence type="ECO:0000256" key="1">
    <source>
        <dbReference type="SAM" id="Phobius"/>
    </source>
</evidence>
<organism evidence="2 3">
    <name type="scientific">Pyrenophora tritici-repentis (strain Pt-1C-BFP)</name>
    <name type="common">Wheat tan spot fungus</name>
    <name type="synonym">Drechslera tritici-repentis</name>
    <dbReference type="NCBI Taxonomy" id="426418"/>
    <lineage>
        <taxon>Eukaryota</taxon>
        <taxon>Fungi</taxon>
        <taxon>Dikarya</taxon>
        <taxon>Ascomycota</taxon>
        <taxon>Pezizomycotina</taxon>
        <taxon>Dothideomycetes</taxon>
        <taxon>Pleosporomycetidae</taxon>
        <taxon>Pleosporales</taxon>
        <taxon>Pleosporineae</taxon>
        <taxon>Pleosporaceae</taxon>
        <taxon>Pyrenophora</taxon>
    </lineage>
</organism>
<dbReference type="HOGENOM" id="CLU_2251431_0_0_1"/>
<name>B2VZ25_PYRTR</name>
<protein>
    <submittedName>
        <fullName evidence="2">Uncharacterized protein</fullName>
    </submittedName>
</protein>
<dbReference type="Proteomes" id="UP000001471">
    <property type="component" value="Unassembled WGS sequence"/>
</dbReference>
<sequence>MCHPKALPVLQRPVKQTCIVFAVFNDGDLFSANSITPNTEVVPCRFHYTQRQRGEFRRTPNPVIGVFTGVGEILRFFGFCIVFAVFTGFSETLRFFSVRCNEIY</sequence>
<proteinExistence type="predicted"/>
<dbReference type="InParanoid" id="B2VZ25"/>
<evidence type="ECO:0000313" key="2">
    <source>
        <dbReference type="EMBL" id="EDU45188.1"/>
    </source>
</evidence>
<accession>B2VZ25</accession>
<gene>
    <name evidence="2" type="ORF">PTRG_02665</name>
</gene>
<keyword evidence="1" id="KW-0472">Membrane</keyword>
<keyword evidence="1" id="KW-0812">Transmembrane</keyword>
<dbReference type="AlphaFoldDB" id="B2VZ25"/>
<evidence type="ECO:0000313" key="3">
    <source>
        <dbReference type="Proteomes" id="UP000001471"/>
    </source>
</evidence>